<keyword evidence="3" id="KW-0963">Cytoplasm</keyword>
<dbReference type="InterPro" id="IPR036736">
    <property type="entry name" value="ACP-like_sf"/>
</dbReference>
<evidence type="ECO:0000313" key="6">
    <source>
        <dbReference type="Proteomes" id="UP001482231"/>
    </source>
</evidence>
<comment type="similarity">
    <text evidence="3">Belongs to the acyl carrier protein (ACP) family.</text>
</comment>
<sequence length="85" mass="9653">MDTYERIRSLIAKEFNLNEADLKPESRLEDFGLDSLSVIEFMFTLETEFDIVLSEEREQINTLQDIVNMVDRLLAAKQAGGGTPA</sequence>
<comment type="pathway">
    <text evidence="3">Lipid metabolism; fatty acid biosynthesis.</text>
</comment>
<evidence type="ECO:0000256" key="3">
    <source>
        <dbReference type="HAMAP-Rule" id="MF_01217"/>
    </source>
</evidence>
<dbReference type="HAMAP" id="MF_01217">
    <property type="entry name" value="Acyl_carrier"/>
    <property type="match status" value="1"/>
</dbReference>
<dbReference type="EMBL" id="JBAJEX010000001">
    <property type="protein sequence ID" value="MEO1766197.1"/>
    <property type="molecule type" value="Genomic_DNA"/>
</dbReference>
<keyword evidence="3" id="KW-0275">Fatty acid biosynthesis</keyword>
<name>A0ABV0EEE7_9BURK</name>
<keyword evidence="3" id="KW-0443">Lipid metabolism</keyword>
<dbReference type="InterPro" id="IPR003231">
    <property type="entry name" value="ACP"/>
</dbReference>
<keyword evidence="2 3" id="KW-0597">Phosphoprotein</keyword>
<reference evidence="5 6" key="1">
    <citation type="submission" date="2024-02" db="EMBL/GenBank/DDBJ databases">
        <title>New thermophilic sulfur-oxidizing bacteria from a hot springs of the Uzon caldera (Kamchatka, Russia).</title>
        <authorList>
            <person name="Dukat A.M."/>
            <person name="Elcheninov A.G."/>
            <person name="Frolov E.N."/>
        </authorList>
    </citation>
    <scope>NUCLEOTIDE SEQUENCE [LARGE SCALE GENOMIC DNA]</scope>
    <source>
        <strain evidence="5 6">AK1</strain>
    </source>
</reference>
<dbReference type="Pfam" id="PF00550">
    <property type="entry name" value="PP-binding"/>
    <property type="match status" value="1"/>
</dbReference>
<keyword evidence="3" id="KW-0276">Fatty acid metabolism</keyword>
<comment type="subcellular location">
    <subcellularLocation>
        <location evidence="3">Cytoplasm</location>
    </subcellularLocation>
</comment>
<evidence type="ECO:0000256" key="1">
    <source>
        <dbReference type="ARBA" id="ARBA00022450"/>
    </source>
</evidence>
<dbReference type="Proteomes" id="UP001482231">
    <property type="component" value="Unassembled WGS sequence"/>
</dbReference>
<evidence type="ECO:0000313" key="5">
    <source>
        <dbReference type="EMBL" id="MEO1766197.1"/>
    </source>
</evidence>
<keyword evidence="6" id="KW-1185">Reference proteome</keyword>
<gene>
    <name evidence="3" type="primary">acpP</name>
    <name evidence="5" type="ORF">V6E02_03075</name>
</gene>
<dbReference type="PROSITE" id="PS50075">
    <property type="entry name" value="CARRIER"/>
    <property type="match status" value="1"/>
</dbReference>
<comment type="caution">
    <text evidence="5">The sequence shown here is derived from an EMBL/GenBank/DDBJ whole genome shotgun (WGS) entry which is preliminary data.</text>
</comment>
<protein>
    <recommendedName>
        <fullName evidence="3">Acyl carrier protein</fullName>
        <shortName evidence="3">ACP</shortName>
    </recommendedName>
</protein>
<dbReference type="InterPro" id="IPR009081">
    <property type="entry name" value="PP-bd_ACP"/>
</dbReference>
<organism evidence="5 6">
    <name type="scientific">Thiobacter aerophilum</name>
    <dbReference type="NCBI Taxonomy" id="3121275"/>
    <lineage>
        <taxon>Bacteria</taxon>
        <taxon>Pseudomonadati</taxon>
        <taxon>Pseudomonadota</taxon>
        <taxon>Betaproteobacteria</taxon>
        <taxon>Burkholderiales</taxon>
        <taxon>Thiobacteraceae</taxon>
        <taxon>Thiobacter</taxon>
    </lineage>
</organism>
<keyword evidence="1 3" id="KW-0596">Phosphopantetheine</keyword>
<keyword evidence="3" id="KW-0444">Lipid biosynthesis</keyword>
<proteinExistence type="inferred from homology"/>
<feature type="domain" description="Carrier" evidence="4">
    <location>
        <begin position="1"/>
        <end position="77"/>
    </location>
</feature>
<comment type="PTM">
    <text evidence="3">4'-phosphopantetheine is transferred from CoA to a specific serine of apo-ACP by AcpS. This modification is essential for activity because fatty acids are bound in thioester linkage to the sulfhydryl of the prosthetic group.</text>
</comment>
<evidence type="ECO:0000256" key="2">
    <source>
        <dbReference type="ARBA" id="ARBA00022553"/>
    </source>
</evidence>
<evidence type="ECO:0000259" key="4">
    <source>
        <dbReference type="PROSITE" id="PS50075"/>
    </source>
</evidence>
<dbReference type="RefSeq" id="WP_347307011.1">
    <property type="nucleotide sequence ID" value="NZ_JBAJEX010000001.1"/>
</dbReference>
<accession>A0ABV0EEE7</accession>
<dbReference type="Gene3D" id="1.10.1200.10">
    <property type="entry name" value="ACP-like"/>
    <property type="match status" value="1"/>
</dbReference>
<feature type="modified residue" description="O-(pantetheine 4'-phosphoryl)serine" evidence="3">
    <location>
        <position position="35"/>
    </location>
</feature>
<dbReference type="SUPFAM" id="SSF47336">
    <property type="entry name" value="ACP-like"/>
    <property type="match status" value="1"/>
</dbReference>
<comment type="function">
    <text evidence="3">Carrier of the growing fatty acid chain in fatty acid biosynthesis.</text>
</comment>